<proteinExistence type="predicted"/>
<evidence type="ECO:0000313" key="1">
    <source>
        <dbReference type="EMBL" id="MBB4723913.1"/>
    </source>
</evidence>
<sequence length="49" mass="5610">MFRHGPISAFFVAVYVQCRSAAMDYNDERAEKYRYLHGGALSRVAPRMA</sequence>
<dbReference type="Proteomes" id="UP000576603">
    <property type="component" value="Unassembled WGS sequence"/>
</dbReference>
<protein>
    <submittedName>
        <fullName evidence="1">Uncharacterized protein</fullName>
    </submittedName>
</protein>
<accession>A0AAW3U3Z5</accession>
<name>A0AAW3U3Z5_XANEU</name>
<evidence type="ECO:0000313" key="2">
    <source>
        <dbReference type="Proteomes" id="UP000576603"/>
    </source>
</evidence>
<comment type="caution">
    <text evidence="1">The sequence shown here is derived from an EMBL/GenBank/DDBJ whole genome shotgun (WGS) entry which is preliminary data.</text>
</comment>
<dbReference type="AlphaFoldDB" id="A0AAW3U3Z5"/>
<organism evidence="1 2">
    <name type="scientific">Xanthomonas euvesicatoria</name>
    <dbReference type="NCBI Taxonomy" id="456327"/>
    <lineage>
        <taxon>Bacteria</taxon>
        <taxon>Pseudomonadati</taxon>
        <taxon>Pseudomonadota</taxon>
        <taxon>Gammaproteobacteria</taxon>
        <taxon>Lysobacterales</taxon>
        <taxon>Lysobacteraceae</taxon>
        <taxon>Xanthomonas</taxon>
    </lineage>
</organism>
<gene>
    <name evidence="1" type="ORF">FHY32_002268</name>
</gene>
<dbReference type="EMBL" id="JACHNL010000004">
    <property type="protein sequence ID" value="MBB4723913.1"/>
    <property type="molecule type" value="Genomic_DNA"/>
</dbReference>
<reference evidence="1 2" key="1">
    <citation type="submission" date="2020-08" db="EMBL/GenBank/DDBJ databases">
        <title>Studying the diversity of plant-associated saprophytic bacteria and their role in host health and plant-pathogen interactions.</title>
        <authorList>
            <person name="Potnis N."/>
        </authorList>
    </citation>
    <scope>NUCLEOTIDE SEQUENCE [LARGE SCALE GENOMIC DNA]</scope>
    <source>
        <strain evidence="1 2">CFBP 7922</strain>
    </source>
</reference>